<sequence>MRSGSIRNVLEWVIAASLLASTVQAFRIPIADTDSVREVCSGMYGGGEAHIEVTFYPESTGQVALVIYEWGDVPYLGVDTPEHTVGGVERPKTYICTSSAVRTNLCTAGQLGQFITTYPEGYDASSSSIYTSALQFSSSSGGGSSPPAQSPPIQDEDEPEELTPSEQDEAAALAAMASLAGTSDGDIDERTVDLDLGLERRYKNASDPEGNPVSSAGSAGPQTYDGPVRYQVAKTGYYCVGIVPVTLVNSRSVSARQATHAEYAGEVLFRNTFEGELPAVEYPKINLYLGLSVIYLALGLGWGFLCFKHFRELLPMQYYISGTIAFLIIEMLAQYAYYRYINKHGGGTTSIVFLFVIAILNAARNSLSFFLLLIVSMGLSVVTQSLGGVMTRVRVLTGFHFVFGVMYAVGTVQVALDSANLFLVLLLIFPLSFSLTLFLMWIIISLNATILHLSQRRQKQKLLMFQNLWRILVVSVIAVLAFFVVSSMSLSSRLDEDYAPRNWRWRWVLLDGSLAGIYLGAFAAVAWLWRPTRDNVRFAMSQELAQDENEADAEDYEIDSLERGTHQRLGTGDDIDDGDDDGEEGGRKGQSGVGSVREENVVFQMGEDSDDESEAGGEGGRKRGGGYADEPGAGAGEGAGRRRSGSGSGGSLDGERERLRS</sequence>
<evidence type="ECO:0000256" key="4">
    <source>
        <dbReference type="ARBA" id="ARBA00022729"/>
    </source>
</evidence>
<comment type="similarity">
    <text evidence="2">Belongs to the LU7TM family.</text>
</comment>
<feature type="region of interest" description="Disordered" evidence="7">
    <location>
        <begin position="202"/>
        <end position="222"/>
    </location>
</feature>
<feature type="transmembrane region" description="Helical" evidence="8">
    <location>
        <begin position="350"/>
        <end position="383"/>
    </location>
</feature>
<feature type="compositionally biased region" description="Acidic residues" evidence="7">
    <location>
        <begin position="154"/>
        <end position="167"/>
    </location>
</feature>
<comment type="caution">
    <text evidence="12">The sequence shown here is derived from an EMBL/GenBank/DDBJ whole genome shotgun (WGS) entry which is preliminary data.</text>
</comment>
<keyword evidence="13" id="KW-1185">Reference proteome</keyword>
<feature type="transmembrane region" description="Helical" evidence="8">
    <location>
        <begin position="505"/>
        <end position="529"/>
    </location>
</feature>
<evidence type="ECO:0000256" key="9">
    <source>
        <dbReference type="SAM" id="SignalP"/>
    </source>
</evidence>
<dbReference type="Pfam" id="PF21902">
    <property type="entry name" value="PTM1-like_N"/>
    <property type="match status" value="1"/>
</dbReference>
<dbReference type="GeneID" id="77730323"/>
<feature type="chain" id="PRO_5041381222" evidence="9">
    <location>
        <begin position="26"/>
        <end position="661"/>
    </location>
</feature>
<evidence type="ECO:0000256" key="3">
    <source>
        <dbReference type="ARBA" id="ARBA00022692"/>
    </source>
</evidence>
<feature type="region of interest" description="Disordered" evidence="7">
    <location>
        <begin position="560"/>
        <end position="661"/>
    </location>
</feature>
<feature type="compositionally biased region" description="Polar residues" evidence="7">
    <location>
        <begin position="212"/>
        <end position="221"/>
    </location>
</feature>
<feature type="transmembrane region" description="Helical" evidence="8">
    <location>
        <begin position="287"/>
        <end position="307"/>
    </location>
</feature>
<dbReference type="AlphaFoldDB" id="A0AA38LS50"/>
<feature type="compositionally biased region" description="Acidic residues" evidence="7">
    <location>
        <begin position="573"/>
        <end position="583"/>
    </location>
</feature>
<comment type="subcellular location">
    <subcellularLocation>
        <location evidence="1">Membrane</location>
        <topology evidence="1">Multi-pass membrane protein</topology>
    </subcellularLocation>
</comment>
<proteinExistence type="inferred from homology"/>
<evidence type="ECO:0000256" key="2">
    <source>
        <dbReference type="ARBA" id="ARBA00007883"/>
    </source>
</evidence>
<dbReference type="InterPro" id="IPR053938">
    <property type="entry name" value="PTM1-like_N"/>
</dbReference>
<name>A0AA38LS50_9TREE</name>
<evidence type="ECO:0000256" key="1">
    <source>
        <dbReference type="ARBA" id="ARBA00004141"/>
    </source>
</evidence>
<evidence type="ECO:0000313" key="13">
    <source>
        <dbReference type="Proteomes" id="UP001164286"/>
    </source>
</evidence>
<dbReference type="RefSeq" id="XP_052941966.1">
    <property type="nucleotide sequence ID" value="XM_053091118.1"/>
</dbReference>
<dbReference type="PANTHER" id="PTHR21229">
    <property type="entry name" value="LUNG SEVEN TRANSMEMBRANE RECEPTOR"/>
    <property type="match status" value="1"/>
</dbReference>
<dbReference type="Pfam" id="PF06814">
    <property type="entry name" value="GOST_TM"/>
    <property type="match status" value="1"/>
</dbReference>
<gene>
    <name evidence="12" type="ORF">MKK02DRAFT_40488</name>
</gene>
<dbReference type="InterPro" id="IPR009637">
    <property type="entry name" value="GPR107/GPR108-like"/>
</dbReference>
<evidence type="ECO:0000259" key="11">
    <source>
        <dbReference type="Pfam" id="PF21902"/>
    </source>
</evidence>
<dbReference type="InterPro" id="IPR053937">
    <property type="entry name" value="GOST_TM"/>
</dbReference>
<dbReference type="EMBL" id="JAKWFO010000014">
    <property type="protein sequence ID" value="KAI9632189.1"/>
    <property type="molecule type" value="Genomic_DNA"/>
</dbReference>
<feature type="domain" description="GOST seven transmembrane" evidence="10">
    <location>
        <begin position="283"/>
        <end position="535"/>
    </location>
</feature>
<dbReference type="GO" id="GO:0005794">
    <property type="term" value="C:Golgi apparatus"/>
    <property type="evidence" value="ECO:0007669"/>
    <property type="project" value="TreeGrafter"/>
</dbReference>
<keyword evidence="3 8" id="KW-0812">Transmembrane</keyword>
<dbReference type="PANTHER" id="PTHR21229:SF1">
    <property type="entry name" value="GH17801P"/>
    <property type="match status" value="1"/>
</dbReference>
<feature type="signal peptide" evidence="9">
    <location>
        <begin position="1"/>
        <end position="25"/>
    </location>
</feature>
<feature type="transmembrane region" description="Helical" evidence="8">
    <location>
        <begin position="395"/>
        <end position="416"/>
    </location>
</feature>
<organism evidence="12 13">
    <name type="scientific">Dioszegia hungarica</name>
    <dbReference type="NCBI Taxonomy" id="4972"/>
    <lineage>
        <taxon>Eukaryota</taxon>
        <taxon>Fungi</taxon>
        <taxon>Dikarya</taxon>
        <taxon>Basidiomycota</taxon>
        <taxon>Agaricomycotina</taxon>
        <taxon>Tremellomycetes</taxon>
        <taxon>Tremellales</taxon>
        <taxon>Bulleribasidiaceae</taxon>
        <taxon>Dioszegia</taxon>
    </lineage>
</organism>
<accession>A0AA38LS50</accession>
<dbReference type="GO" id="GO:0005829">
    <property type="term" value="C:cytosol"/>
    <property type="evidence" value="ECO:0007669"/>
    <property type="project" value="GOC"/>
</dbReference>
<feature type="domain" description="PTM1-like N-terminal" evidence="11">
    <location>
        <begin position="37"/>
        <end position="120"/>
    </location>
</feature>
<evidence type="ECO:0000256" key="5">
    <source>
        <dbReference type="ARBA" id="ARBA00022989"/>
    </source>
</evidence>
<keyword evidence="5 8" id="KW-1133">Transmembrane helix</keyword>
<dbReference type="GO" id="GO:0042147">
    <property type="term" value="P:retrograde transport, endosome to Golgi"/>
    <property type="evidence" value="ECO:0007669"/>
    <property type="project" value="TreeGrafter"/>
</dbReference>
<evidence type="ECO:0000259" key="10">
    <source>
        <dbReference type="Pfam" id="PF06814"/>
    </source>
</evidence>
<feature type="transmembrane region" description="Helical" evidence="8">
    <location>
        <begin position="467"/>
        <end position="485"/>
    </location>
</feature>
<dbReference type="GO" id="GO:0016020">
    <property type="term" value="C:membrane"/>
    <property type="evidence" value="ECO:0007669"/>
    <property type="project" value="UniProtKB-SubCell"/>
</dbReference>
<dbReference type="Proteomes" id="UP001164286">
    <property type="component" value="Unassembled WGS sequence"/>
</dbReference>
<evidence type="ECO:0000256" key="8">
    <source>
        <dbReference type="SAM" id="Phobius"/>
    </source>
</evidence>
<feature type="transmembrane region" description="Helical" evidence="8">
    <location>
        <begin position="319"/>
        <end position="338"/>
    </location>
</feature>
<feature type="transmembrane region" description="Helical" evidence="8">
    <location>
        <begin position="422"/>
        <end position="446"/>
    </location>
</feature>
<keyword evidence="4 9" id="KW-0732">Signal</keyword>
<evidence type="ECO:0000256" key="6">
    <source>
        <dbReference type="ARBA" id="ARBA00023136"/>
    </source>
</evidence>
<protein>
    <submittedName>
        <fullName evidence="12">Major facilitator protein</fullName>
    </submittedName>
</protein>
<evidence type="ECO:0000256" key="7">
    <source>
        <dbReference type="SAM" id="MobiDB-lite"/>
    </source>
</evidence>
<keyword evidence="6 8" id="KW-0472">Membrane</keyword>
<evidence type="ECO:0000313" key="12">
    <source>
        <dbReference type="EMBL" id="KAI9632189.1"/>
    </source>
</evidence>
<feature type="region of interest" description="Disordered" evidence="7">
    <location>
        <begin position="135"/>
        <end position="167"/>
    </location>
</feature>
<reference evidence="12" key="1">
    <citation type="journal article" date="2022" name="G3 (Bethesda)">
        <title>High quality genome of the basidiomycete yeast Dioszegia hungarica PDD-24b-2 isolated from cloud water.</title>
        <authorList>
            <person name="Jarrige D."/>
            <person name="Haridas S."/>
            <person name="Bleykasten-Grosshans C."/>
            <person name="Joly M."/>
            <person name="Nadalig T."/>
            <person name="Sancelme M."/>
            <person name="Vuilleumier S."/>
            <person name="Grigoriev I.V."/>
            <person name="Amato P."/>
            <person name="Bringel F."/>
        </authorList>
    </citation>
    <scope>NUCLEOTIDE SEQUENCE</scope>
    <source>
        <strain evidence="12">PDD-24b-2</strain>
    </source>
</reference>